<proteinExistence type="predicted"/>
<organism evidence="2 3">
    <name type="scientific">Neodiprion lecontei</name>
    <name type="common">Redheaded pine sawfly</name>
    <dbReference type="NCBI Taxonomy" id="441921"/>
    <lineage>
        <taxon>Eukaryota</taxon>
        <taxon>Metazoa</taxon>
        <taxon>Ecdysozoa</taxon>
        <taxon>Arthropoda</taxon>
        <taxon>Hexapoda</taxon>
        <taxon>Insecta</taxon>
        <taxon>Pterygota</taxon>
        <taxon>Neoptera</taxon>
        <taxon>Endopterygota</taxon>
        <taxon>Hymenoptera</taxon>
        <taxon>Tenthredinoidea</taxon>
        <taxon>Diprionidae</taxon>
        <taxon>Diprioninae</taxon>
        <taxon>Neodiprion</taxon>
    </lineage>
</organism>
<feature type="coiled-coil region" evidence="1">
    <location>
        <begin position="52"/>
        <end position="318"/>
    </location>
</feature>
<evidence type="ECO:0000313" key="2">
    <source>
        <dbReference type="Proteomes" id="UP000829291"/>
    </source>
</evidence>
<feature type="coiled-coil region" evidence="1">
    <location>
        <begin position="350"/>
        <end position="440"/>
    </location>
</feature>
<accession>A0ABM3GCC2</accession>
<keyword evidence="2" id="KW-1185">Reference proteome</keyword>
<dbReference type="Proteomes" id="UP000829291">
    <property type="component" value="Chromosome 5"/>
</dbReference>
<gene>
    <name evidence="3" type="primary">LOC107221276</name>
</gene>
<keyword evidence="1" id="KW-0175">Coiled coil</keyword>
<protein>
    <submittedName>
        <fullName evidence="3">NF-kappa-B essential modulator isoform X2</fullName>
    </submittedName>
</protein>
<reference evidence="3" key="1">
    <citation type="submission" date="2025-08" db="UniProtKB">
        <authorList>
            <consortium name="RefSeq"/>
        </authorList>
    </citation>
    <scope>IDENTIFICATION</scope>
    <source>
        <tissue evidence="3">Thorax and Abdomen</tissue>
    </source>
</reference>
<dbReference type="RefSeq" id="XP_046597916.1">
    <property type="nucleotide sequence ID" value="XM_046741960.1"/>
</dbReference>
<name>A0ABM3GCC2_NEOLC</name>
<evidence type="ECO:0000313" key="3">
    <source>
        <dbReference type="RefSeq" id="XP_046597916.1"/>
    </source>
</evidence>
<evidence type="ECO:0000256" key="1">
    <source>
        <dbReference type="SAM" id="Coils"/>
    </source>
</evidence>
<sequence>MNEHRVCRDLRMDSFSDNSSRYELDSVTSTDSLHLITDEFRLRHVSTPDVSSAELSKRLAALEVENERLRVDLENSQVELNGRVVGNQSLKDKITELYIEAQASLQERLTLDNELKNAKRQVLAAENLKQWYQAQIHELQASKRGLQVEVDTYQRLVKEKHEVTLALTARCKQANDEYIVLSKKLRKERQELKEEIEQLRAKLTLGQAAAMPLKDPQTRLSPDLSTKLESTEDELRDTRVELKAMEQRLLSVEVQKNSLESALAKYRELISSMGINMEKCEMEKNEAKSRLNAVQIELNKVKSEKDVLESTLLNSKQEHGQVEQAIVQLKSQLNKMIAQHKLIKTRNIELESKAAVIQEIKNENKTLRSRSFAANSALFKKLRDAKRKIRYLEEQVNREDSRKQLFQARIETDSSLQECLKRALERNKELNDRLKLISMANKLEESIDEGYGDGFYQNITTEIPSPVPLNAELMHSVTQVLASGKNLLVPVQAGLEELHKKLETLDLGHRARFLNSGQMSSDSPTNSARR</sequence>
<dbReference type="GeneID" id="107221276"/>